<dbReference type="SMART" id="SM00642">
    <property type="entry name" value="Aamy"/>
    <property type="match status" value="1"/>
</dbReference>
<keyword evidence="3" id="KW-0732">Signal</keyword>
<dbReference type="Pfam" id="PF10438">
    <property type="entry name" value="Cyc-maltodext_C"/>
    <property type="match status" value="1"/>
</dbReference>
<dbReference type="GO" id="GO:0005975">
    <property type="term" value="P:carbohydrate metabolic process"/>
    <property type="evidence" value="ECO:0007669"/>
    <property type="project" value="InterPro"/>
</dbReference>
<dbReference type="Gene3D" id="2.60.40.10">
    <property type="entry name" value="Immunoglobulins"/>
    <property type="match status" value="1"/>
</dbReference>
<dbReference type="PANTHER" id="PTHR10357">
    <property type="entry name" value="ALPHA-AMYLASE FAMILY MEMBER"/>
    <property type="match status" value="1"/>
</dbReference>
<dbReference type="InterPro" id="IPR015171">
    <property type="entry name" value="Cyc-maltodext_N"/>
</dbReference>
<protein>
    <submittedName>
        <fullName evidence="5">Alpha-amylase</fullName>
    </submittedName>
</protein>
<dbReference type="InterPro" id="IPR019492">
    <property type="entry name" value="Cyclo-malto-dextrinase_C"/>
</dbReference>
<evidence type="ECO:0000256" key="2">
    <source>
        <dbReference type="ARBA" id="ARBA00023295"/>
    </source>
</evidence>
<evidence type="ECO:0000256" key="1">
    <source>
        <dbReference type="ARBA" id="ARBA00022801"/>
    </source>
</evidence>
<name>A0A125BE64_SHEFR</name>
<keyword evidence="2" id="KW-0326">Glycosidase</keyword>
<dbReference type="AlphaFoldDB" id="A0A125BE64"/>
<dbReference type="InterPro" id="IPR014756">
    <property type="entry name" value="Ig_E-set"/>
</dbReference>
<dbReference type="InterPro" id="IPR013780">
    <property type="entry name" value="Glyco_hydro_b"/>
</dbReference>
<dbReference type="InterPro" id="IPR013783">
    <property type="entry name" value="Ig-like_fold"/>
</dbReference>
<organism evidence="5">
    <name type="scientific">Shewanella frigidimarina</name>
    <dbReference type="NCBI Taxonomy" id="56812"/>
    <lineage>
        <taxon>Bacteria</taxon>
        <taxon>Pseudomonadati</taxon>
        <taxon>Pseudomonadota</taxon>
        <taxon>Gammaproteobacteria</taxon>
        <taxon>Alteromonadales</taxon>
        <taxon>Shewanellaceae</taxon>
        <taxon>Shewanella</taxon>
    </lineage>
</organism>
<dbReference type="SUPFAM" id="SSF51445">
    <property type="entry name" value="(Trans)glycosidases"/>
    <property type="match status" value="1"/>
</dbReference>
<feature type="domain" description="Glycosyl hydrolase family 13 catalytic" evidence="4">
    <location>
        <begin position="145"/>
        <end position="550"/>
    </location>
</feature>
<dbReference type="RefSeq" id="WP_059746712.1">
    <property type="nucleotide sequence ID" value="NZ_LRDC01000033.1"/>
</dbReference>
<dbReference type="Gene3D" id="2.60.40.1180">
    <property type="entry name" value="Golgi alpha-mannosidase II"/>
    <property type="match status" value="1"/>
</dbReference>
<feature type="chain" id="PRO_5007177213" evidence="3">
    <location>
        <begin position="39"/>
        <end position="639"/>
    </location>
</feature>
<dbReference type="Gene3D" id="3.20.20.80">
    <property type="entry name" value="Glycosidases"/>
    <property type="match status" value="1"/>
</dbReference>
<dbReference type="SUPFAM" id="SSF51011">
    <property type="entry name" value="Glycosyl hydrolase domain"/>
    <property type="match status" value="1"/>
</dbReference>
<dbReference type="InterPro" id="IPR017853">
    <property type="entry name" value="GH"/>
</dbReference>
<dbReference type="Pfam" id="PF00128">
    <property type="entry name" value="Alpha-amylase"/>
    <property type="match status" value="1"/>
</dbReference>
<gene>
    <name evidence="5" type="ORF">AWJ07_19595</name>
</gene>
<dbReference type="CDD" id="cd11340">
    <property type="entry name" value="AmyAc_bac_CMD_like_3"/>
    <property type="match status" value="1"/>
</dbReference>
<proteinExistence type="predicted"/>
<evidence type="ECO:0000313" key="5">
    <source>
        <dbReference type="EMBL" id="KVX00835.1"/>
    </source>
</evidence>
<feature type="signal peptide" evidence="3">
    <location>
        <begin position="1"/>
        <end position="38"/>
    </location>
</feature>
<dbReference type="Pfam" id="PF09087">
    <property type="entry name" value="Cyc-maltodext_N"/>
    <property type="match status" value="1"/>
</dbReference>
<dbReference type="SUPFAM" id="SSF81296">
    <property type="entry name" value="E set domains"/>
    <property type="match status" value="1"/>
</dbReference>
<sequence length="639" mass="72367">MSSHYSYPTPLGQHCISKLSSRLLLGCALSVNAMSVNAAVNVEPMSWWTGMQQTQLQLLIAGDNIRDTQVKLIKAQGVTLNSVDKTDSNDHLFINLDLSQAKPQRLTLGLYKGEQLVEQFDYVLQTRQKGSRDRQGFSNKDVIYLITPDRFVNGNPDNDNHPDMLEKADRSFDGGRHGGDIMGIRKALPYLHDLGVTQLWINPLLENNQQKYSYHGYSTTDFYKIDPRFGSNQEYQALVEEAQTFGIGIIQDVVVNHMGSGHKWMSSMPSNTWINGQSRWVNDPTDVSYSSHRRTTVQDPYSVNADTVDFSDGWFDVTMPDLNQRDPHMATYLIQNSIWWVEYAGLSGIREDTYSYADKDFLTAWSKAIMDEYPHFNIVGEEWSSNPVTVSYWQAGKVNADGYQSFAPSMMDFPLYDTLIASLTKEEDWGAGFIDLYQMLANDVVYANPSQLVLFEGNHDTNRIYSLMKNDIELYKMAMAYVLTSNRIPQIFYGSEIVMQSPTEDRNDGAVRADFPGGWPQDSVNVFTGKGLNAQQTEALTFVRTLLNYRKNSLAIQQGKLQHFVPKDGVYVQSRHQGDETLLIIYNKNSHAIELDLQRFKPAINDNTAGVDIINKQTYSLSKPLTLSNKGVTILKLNR</sequence>
<dbReference type="InterPro" id="IPR006047">
    <property type="entry name" value="GH13_cat_dom"/>
</dbReference>
<dbReference type="PANTHER" id="PTHR10357:SF210">
    <property type="entry name" value="MALTODEXTRIN GLUCOSIDASE"/>
    <property type="match status" value="1"/>
</dbReference>
<dbReference type="EMBL" id="LRDC01000033">
    <property type="protein sequence ID" value="KVX00835.1"/>
    <property type="molecule type" value="Genomic_DNA"/>
</dbReference>
<keyword evidence="1" id="KW-0378">Hydrolase</keyword>
<comment type="caution">
    <text evidence="5">The sequence shown here is derived from an EMBL/GenBank/DDBJ whole genome shotgun (WGS) entry which is preliminary data.</text>
</comment>
<reference evidence="5 6" key="1">
    <citation type="submission" date="2016-01" db="EMBL/GenBank/DDBJ databases">
        <title>Draft genome of the antarctic isolate Shewanella frigidimarina Ag06-30.</title>
        <authorList>
            <person name="Parmeciano Di Noto G."/>
            <person name="Vazquez S."/>
            <person name="Mac Cormack W."/>
            <person name="Iriarte A."/>
            <person name="Quiroga C."/>
        </authorList>
    </citation>
    <scope>NUCLEOTIDE SEQUENCE [LARGE SCALE GENOMIC DNA]</scope>
    <source>
        <strain evidence="5 6">Ag06-30</strain>
    </source>
</reference>
<evidence type="ECO:0000256" key="3">
    <source>
        <dbReference type="SAM" id="SignalP"/>
    </source>
</evidence>
<evidence type="ECO:0000259" key="4">
    <source>
        <dbReference type="SMART" id="SM00642"/>
    </source>
</evidence>
<dbReference type="Proteomes" id="UP000055702">
    <property type="component" value="Unassembled WGS sequence"/>
</dbReference>
<accession>A0A125BE64</accession>
<evidence type="ECO:0000313" key="6">
    <source>
        <dbReference type="Proteomes" id="UP000055702"/>
    </source>
</evidence>
<dbReference type="GO" id="GO:0016798">
    <property type="term" value="F:hydrolase activity, acting on glycosyl bonds"/>
    <property type="evidence" value="ECO:0007669"/>
    <property type="project" value="UniProtKB-KW"/>
</dbReference>